<evidence type="ECO:0000313" key="3">
    <source>
        <dbReference type="Proteomes" id="UP000019376"/>
    </source>
</evidence>
<accession>S7ZR14</accession>
<dbReference type="OrthoDB" id="4227183at2759"/>
<keyword evidence="1" id="KW-0175">Coiled coil</keyword>
<organism evidence="2 3">
    <name type="scientific">Penicillium oxalicum (strain 114-2 / CGMCC 5302)</name>
    <name type="common">Penicillium decumbens</name>
    <dbReference type="NCBI Taxonomy" id="933388"/>
    <lineage>
        <taxon>Eukaryota</taxon>
        <taxon>Fungi</taxon>
        <taxon>Dikarya</taxon>
        <taxon>Ascomycota</taxon>
        <taxon>Pezizomycotina</taxon>
        <taxon>Eurotiomycetes</taxon>
        <taxon>Eurotiomycetidae</taxon>
        <taxon>Eurotiales</taxon>
        <taxon>Aspergillaceae</taxon>
        <taxon>Penicillium</taxon>
    </lineage>
</organism>
<proteinExistence type="predicted"/>
<dbReference type="AlphaFoldDB" id="S7ZR14"/>
<dbReference type="Proteomes" id="UP000019376">
    <property type="component" value="Unassembled WGS sequence"/>
</dbReference>
<keyword evidence="3" id="KW-1185">Reference proteome</keyword>
<evidence type="ECO:0000313" key="2">
    <source>
        <dbReference type="EMBL" id="EPS31106.1"/>
    </source>
</evidence>
<feature type="coiled-coil region" evidence="1">
    <location>
        <begin position="50"/>
        <end position="105"/>
    </location>
</feature>
<gene>
    <name evidence="2" type="ORF">PDE_06061</name>
</gene>
<dbReference type="eggNOG" id="ENOG502RNXM">
    <property type="taxonomic scope" value="Eukaryota"/>
</dbReference>
<sequence>MTGVSKIIYQRVRALSGYSGVKRKSGDIDCGRTEEATSKIPDPRDPSELLRKLNQENLKLRENLKAVEKTAEVARRNELIATEKIRRLKEKLEETVKATDMANEQFTWSLTKLNQLQSWTENVDDDQVRADMRDLFLRSEDWTKQHFSSGARMPHAKTGEQCDKGCLPKVGWCQIIDTDLIQSQLAEYIAGRILSRSMIAAPENPSPIFDELDRYIERSYPSHVWQHWRSSTSVGLTALCSAHINITCDDVVQFIESTFAFYSNTDRNARVTQLFELVSSCVSFKEKLEKQGFVYRFFWSAPGASFDNEVMRSFTGLCGPNLFVSRSRWPMLLKGTAQTWTVVEKELVELVEGPSLEFGLESACLT</sequence>
<dbReference type="HOGENOM" id="CLU_756719_0_0_1"/>
<dbReference type="PhylomeDB" id="S7ZR14"/>
<reference evidence="2 3" key="1">
    <citation type="journal article" date="2013" name="PLoS ONE">
        <title>Genomic and secretomic analyses reveal unique features of the lignocellulolytic enzyme system of Penicillium decumbens.</title>
        <authorList>
            <person name="Liu G."/>
            <person name="Zhang L."/>
            <person name="Wei X."/>
            <person name="Zou G."/>
            <person name="Qin Y."/>
            <person name="Ma L."/>
            <person name="Li J."/>
            <person name="Zheng H."/>
            <person name="Wang S."/>
            <person name="Wang C."/>
            <person name="Xun L."/>
            <person name="Zhao G.-P."/>
            <person name="Zhou Z."/>
            <person name="Qu Y."/>
        </authorList>
    </citation>
    <scope>NUCLEOTIDE SEQUENCE [LARGE SCALE GENOMIC DNA]</scope>
    <source>
        <strain evidence="3">114-2 / CGMCC 5302</strain>
    </source>
</reference>
<dbReference type="EMBL" id="KB644413">
    <property type="protein sequence ID" value="EPS31106.1"/>
    <property type="molecule type" value="Genomic_DNA"/>
</dbReference>
<name>S7ZR14_PENO1</name>
<protein>
    <submittedName>
        <fullName evidence="2">Uncharacterized protein</fullName>
    </submittedName>
</protein>
<evidence type="ECO:0000256" key="1">
    <source>
        <dbReference type="SAM" id="Coils"/>
    </source>
</evidence>